<dbReference type="EMBL" id="WNJQ01000001">
    <property type="protein sequence ID" value="MBC9824642.1"/>
    <property type="molecule type" value="Genomic_DNA"/>
</dbReference>
<sequence>MVRGTFQLMKSVNKSTVLNKIRQSGPISRAEIAKVTGITPPTVSSIVKELMDEKLVVESILGESQGGRKPTMLLLNRNDHYVIGVDAGSDSIKACVSDLVGTILVRSELPLQAHTTIDSFLAVLIQAIQLVIKEMGVEGSKIFGIGIAMHGVVDVAAGISLYSANSGLRNVHIKEVLENTFDLQVIVENNSRAMALGEYWFGDYGLLKSFAVVNIGRGVGSGIIEEGKLRYGAQEIAGEIGHMTISLDGEKCSCGNQGCFETFVTGDAIVRRAKKQIPDAPDDLTGEKVYAFALKGHTAYQKVLEEIGVLIGIGIVNLIHAVNPEKIVLGGGVMKSHDFLMPSILATIQQRALTEKARKNTLITLSRVGDDATVLGAAALLLTKLF</sequence>
<evidence type="ECO:0000313" key="5">
    <source>
        <dbReference type="EMBL" id="MBC9824642.1"/>
    </source>
</evidence>
<evidence type="ECO:0000256" key="1">
    <source>
        <dbReference type="ARBA" id="ARBA00002486"/>
    </source>
</evidence>
<dbReference type="Gene3D" id="3.30.420.40">
    <property type="match status" value="2"/>
</dbReference>
<dbReference type="InterPro" id="IPR036390">
    <property type="entry name" value="WH_DNA-bd_sf"/>
</dbReference>
<keyword evidence="3" id="KW-0859">Xylose metabolism</keyword>
<dbReference type="Proteomes" id="UP000638836">
    <property type="component" value="Unassembled WGS sequence"/>
</dbReference>
<dbReference type="SMART" id="SM00419">
    <property type="entry name" value="HTH_CRP"/>
    <property type="match status" value="1"/>
</dbReference>
<accession>A0ABR7T9I4</accession>
<proteinExistence type="inferred from homology"/>
<dbReference type="InterPro" id="IPR000835">
    <property type="entry name" value="HTH_MarR-typ"/>
</dbReference>
<dbReference type="InterPro" id="IPR049874">
    <property type="entry name" value="ROK_cs"/>
</dbReference>
<protein>
    <submittedName>
        <fullName evidence="5">ROK family protein</fullName>
    </submittedName>
</protein>
<keyword evidence="3" id="KW-0119">Carbohydrate metabolism</keyword>
<dbReference type="PANTHER" id="PTHR18964">
    <property type="entry name" value="ROK (REPRESSOR, ORF, KINASE) FAMILY"/>
    <property type="match status" value="1"/>
</dbReference>
<keyword evidence="6" id="KW-1185">Reference proteome</keyword>
<dbReference type="Gene3D" id="1.10.10.10">
    <property type="entry name" value="Winged helix-like DNA-binding domain superfamily/Winged helix DNA-binding domain"/>
    <property type="match status" value="1"/>
</dbReference>
<feature type="domain" description="HTH crp-type" evidence="4">
    <location>
        <begin position="19"/>
        <end position="75"/>
    </location>
</feature>
<dbReference type="SUPFAM" id="SSF53067">
    <property type="entry name" value="Actin-like ATPase domain"/>
    <property type="match status" value="1"/>
</dbReference>
<dbReference type="InterPro" id="IPR036388">
    <property type="entry name" value="WH-like_DNA-bd_sf"/>
</dbReference>
<dbReference type="Pfam" id="PF00480">
    <property type="entry name" value="ROK"/>
    <property type="match status" value="1"/>
</dbReference>
<dbReference type="RefSeq" id="WP_034537658.1">
    <property type="nucleotide sequence ID" value="NZ_JAMAYM010000001.1"/>
</dbReference>
<dbReference type="InterPro" id="IPR000600">
    <property type="entry name" value="ROK"/>
</dbReference>
<reference evidence="5 6" key="1">
    <citation type="journal article" date="2020" name="Microorganisms">
        <title>New Insight into Antimicrobial Compounds from Food and Marine-Sourced Carnobacterium Species through Phenotype and Genome Analyses.</title>
        <authorList>
            <person name="Begrem S."/>
            <person name="Ivaniuk F."/>
            <person name="Gigout-Chevalier F."/>
            <person name="Kolypczuk L."/>
            <person name="Bonnetot S."/>
            <person name="Leroi F."/>
            <person name="Grovel O."/>
            <person name="Delbarre-Ladrat C."/>
            <person name="Passerini D."/>
        </authorList>
    </citation>
    <scope>NUCLEOTIDE SEQUENCE [LARGE SCALE GENOMIC DNA]</scope>
    <source>
        <strain evidence="5 6">MIP2551</strain>
    </source>
</reference>
<dbReference type="PROSITE" id="PS01125">
    <property type="entry name" value="ROK"/>
    <property type="match status" value="1"/>
</dbReference>
<evidence type="ECO:0000256" key="2">
    <source>
        <dbReference type="ARBA" id="ARBA00006479"/>
    </source>
</evidence>
<dbReference type="InterPro" id="IPR043129">
    <property type="entry name" value="ATPase_NBD"/>
</dbReference>
<name>A0ABR7T9I4_9LACT</name>
<comment type="function">
    <text evidence="1">Transcriptional repressor of xylose-utilizing enzymes.</text>
</comment>
<evidence type="ECO:0000259" key="4">
    <source>
        <dbReference type="SMART" id="SM00419"/>
    </source>
</evidence>
<evidence type="ECO:0000256" key="3">
    <source>
        <dbReference type="ARBA" id="ARBA00022629"/>
    </source>
</evidence>
<gene>
    <name evidence="5" type="ORF">GLO26_02205</name>
</gene>
<organism evidence="5 6">
    <name type="scientific">Carnobacterium inhibens</name>
    <dbReference type="NCBI Taxonomy" id="147709"/>
    <lineage>
        <taxon>Bacteria</taxon>
        <taxon>Bacillati</taxon>
        <taxon>Bacillota</taxon>
        <taxon>Bacilli</taxon>
        <taxon>Lactobacillales</taxon>
        <taxon>Carnobacteriaceae</taxon>
        <taxon>Carnobacterium</taxon>
    </lineage>
</organism>
<dbReference type="SUPFAM" id="SSF46785">
    <property type="entry name" value="Winged helix' DNA-binding domain"/>
    <property type="match status" value="1"/>
</dbReference>
<dbReference type="InterPro" id="IPR012318">
    <property type="entry name" value="HTH_CRP"/>
</dbReference>
<evidence type="ECO:0000313" key="6">
    <source>
        <dbReference type="Proteomes" id="UP000638836"/>
    </source>
</evidence>
<dbReference type="Pfam" id="PF12802">
    <property type="entry name" value="MarR_2"/>
    <property type="match status" value="1"/>
</dbReference>
<comment type="similarity">
    <text evidence="2">Belongs to the ROK (NagC/XylR) family.</text>
</comment>
<comment type="caution">
    <text evidence="5">The sequence shown here is derived from an EMBL/GenBank/DDBJ whole genome shotgun (WGS) entry which is preliminary data.</text>
</comment>
<dbReference type="PANTHER" id="PTHR18964:SF149">
    <property type="entry name" value="BIFUNCTIONAL UDP-N-ACETYLGLUCOSAMINE 2-EPIMERASE_N-ACETYLMANNOSAMINE KINASE"/>
    <property type="match status" value="1"/>
</dbReference>